<keyword evidence="3 7" id="KW-1134">Transmembrane beta strand</keyword>
<dbReference type="Pfam" id="PF13715">
    <property type="entry name" value="CarbopepD_reg_2"/>
    <property type="match status" value="1"/>
</dbReference>
<evidence type="ECO:0000256" key="5">
    <source>
        <dbReference type="ARBA" id="ARBA00023136"/>
    </source>
</evidence>
<evidence type="ECO:0000256" key="2">
    <source>
        <dbReference type="ARBA" id="ARBA00022448"/>
    </source>
</evidence>
<evidence type="ECO:0000313" key="9">
    <source>
        <dbReference type="EMBL" id="KAA4089003.1"/>
    </source>
</evidence>
<organism evidence="9 10">
    <name type="scientific">Bacteroides ovatus</name>
    <dbReference type="NCBI Taxonomy" id="28116"/>
    <lineage>
        <taxon>Bacteria</taxon>
        <taxon>Pseudomonadati</taxon>
        <taxon>Bacteroidota</taxon>
        <taxon>Bacteroidia</taxon>
        <taxon>Bacteroidales</taxon>
        <taxon>Bacteroidaceae</taxon>
        <taxon>Bacteroides</taxon>
    </lineage>
</organism>
<dbReference type="EMBL" id="VWKB01000063">
    <property type="protein sequence ID" value="KAA4089003.1"/>
    <property type="molecule type" value="Genomic_DNA"/>
</dbReference>
<dbReference type="Gene3D" id="2.60.40.1120">
    <property type="entry name" value="Carboxypeptidase-like, regulatory domain"/>
    <property type="match status" value="1"/>
</dbReference>
<keyword evidence="10" id="KW-1185">Reference proteome</keyword>
<sequence>MRKYYISKFFALSGILMMNLNLINAQSRSVKGYVCNDSGDRLPGAIVRIVGEDDNIITDANGEFRAELSNGTKYLLVEYVGYSTKKIKINDKQNLYVKLDRDVSNKYQEVNLIKDVRPSYSVGGSAIVITGDELRKTHNHHLAAALAGRVPGLYVKTTGNEPSKETYSLNIRGASTVNGRATLILIDGMIGSLDNVNVNDVESVTIMKDASSSVLYGMQAAAGIIYVKTKRGGVSAPSINVDVNYTLQNAIVRPKMISSGDYTTMINQAWKNDGFGDYYIYSQDEIDDYYNGTDRNLYPNNNWYDMFMKDVVQTQNIYTSAHGGTKYVKYYASLGYMHQDSPFKTADALKTYGLNRFDFRSNVVFLINDYIKGYVNIAARINKELSPNATDGTGGVMSSIFDMSPVIYGPLTPDGKVVVTPENTNPTFGRLNRSGYVKGTDYNLSTNIGLEFDLKFITPGLKTSANIIYFNNTTSQNKGNTDYERWTRDLTNTNELLFYQYGTTEKEPLLFSKSTQSSIRSQYDWNIDYNRSFNRHKLGVNLFLSQQYYNANKIQGVQPVLRMTYGGRLTYGYDDLIFADFTAGYQGSEQFSKGNRYGFFPSGSLAFVATNLDALKNNRVLSYLKFHTSYGLVGNDNFGDDRFLYRDYLASAASNGGINYLSKPIDIIRLGNPNLTWEKSKIFNVGVDFSLFNQLSVGVEYYNDRRTSILVDDNITPLLNGLSSDYLSKINLGEIHNSGVDLSLGYFKQINKDFSLGLSSNFAFNKNEIIEIGELPKADDYAYKYRQTGYRIGQTWGYEIDYSNGNGYFNSQEEIDNSGLTYVGKSPRPGDFRYIDQNSDNIIDEKDIVPIGESTIPQIAWGAELFLKWRSWDVSVLFQGLGKFGGFNNGIGYYETYNNGTFFEHHLKAWTSERYANGEEILAPALTKQGSSSQKNNNYYYQNKGFARLKNVEIGYTMKDKAFMKKMHINQLRFYISGMNLLTWDHMKTNDVDVEGGKVSDFPTSQYWTVGLNLNF</sequence>
<dbReference type="Proteomes" id="UP000473905">
    <property type="component" value="Unassembled WGS sequence"/>
</dbReference>
<evidence type="ECO:0000313" key="10">
    <source>
        <dbReference type="Proteomes" id="UP000473905"/>
    </source>
</evidence>
<feature type="domain" description="TonB-dependent receptor plug" evidence="8">
    <location>
        <begin position="121"/>
        <end position="224"/>
    </location>
</feature>
<dbReference type="InterPro" id="IPR036942">
    <property type="entry name" value="Beta-barrel_TonB_sf"/>
</dbReference>
<dbReference type="InterPro" id="IPR023996">
    <property type="entry name" value="TonB-dep_OMP_SusC/RagA"/>
</dbReference>
<dbReference type="InterPro" id="IPR039426">
    <property type="entry name" value="TonB-dep_rcpt-like"/>
</dbReference>
<keyword evidence="2 7" id="KW-0813">Transport</keyword>
<dbReference type="InterPro" id="IPR008969">
    <property type="entry name" value="CarboxyPept-like_regulatory"/>
</dbReference>
<accession>A0A5M5E4Y5</accession>
<dbReference type="InterPro" id="IPR012910">
    <property type="entry name" value="Plug_dom"/>
</dbReference>
<dbReference type="RefSeq" id="WP_004320097.1">
    <property type="nucleotide sequence ID" value="NZ_JAHYOK010000046.1"/>
</dbReference>
<dbReference type="PROSITE" id="PS52016">
    <property type="entry name" value="TONB_DEPENDENT_REC_3"/>
    <property type="match status" value="1"/>
</dbReference>
<dbReference type="SUPFAM" id="SSF56935">
    <property type="entry name" value="Porins"/>
    <property type="match status" value="1"/>
</dbReference>
<evidence type="ECO:0000256" key="1">
    <source>
        <dbReference type="ARBA" id="ARBA00004571"/>
    </source>
</evidence>
<evidence type="ECO:0000256" key="6">
    <source>
        <dbReference type="ARBA" id="ARBA00023237"/>
    </source>
</evidence>
<dbReference type="GO" id="GO:0009279">
    <property type="term" value="C:cell outer membrane"/>
    <property type="evidence" value="ECO:0007669"/>
    <property type="project" value="UniProtKB-SubCell"/>
</dbReference>
<evidence type="ECO:0000256" key="3">
    <source>
        <dbReference type="ARBA" id="ARBA00022452"/>
    </source>
</evidence>
<name>A0A5M5E4Y5_BACOV</name>
<evidence type="ECO:0000259" key="8">
    <source>
        <dbReference type="Pfam" id="PF07715"/>
    </source>
</evidence>
<dbReference type="NCBIfam" id="TIGR04056">
    <property type="entry name" value="OMP_RagA_SusC"/>
    <property type="match status" value="1"/>
</dbReference>
<protein>
    <submittedName>
        <fullName evidence="9">SusC/RagA family TonB-linked outer membrane protein</fullName>
    </submittedName>
</protein>
<proteinExistence type="inferred from homology"/>
<dbReference type="SUPFAM" id="SSF49464">
    <property type="entry name" value="Carboxypeptidase regulatory domain-like"/>
    <property type="match status" value="1"/>
</dbReference>
<dbReference type="PROSITE" id="PS00018">
    <property type="entry name" value="EF_HAND_1"/>
    <property type="match status" value="1"/>
</dbReference>
<gene>
    <name evidence="9" type="ORF">F3D66_28650</name>
</gene>
<dbReference type="Gene3D" id="2.170.130.10">
    <property type="entry name" value="TonB-dependent receptor, plug domain"/>
    <property type="match status" value="1"/>
</dbReference>
<keyword evidence="5 7" id="KW-0472">Membrane</keyword>
<reference evidence="9 10" key="1">
    <citation type="journal article" date="2019" name="Nat. Med.">
        <title>A library of human gut bacterial isolates paired with longitudinal multiomics data enables mechanistic microbiome research.</title>
        <authorList>
            <person name="Poyet M."/>
            <person name="Groussin M."/>
            <person name="Gibbons S.M."/>
            <person name="Avila-Pacheco J."/>
            <person name="Jiang X."/>
            <person name="Kearney S.M."/>
            <person name="Perrotta A.R."/>
            <person name="Berdy B."/>
            <person name="Zhao S."/>
            <person name="Lieberman T.D."/>
            <person name="Swanson P.K."/>
            <person name="Smith M."/>
            <person name="Roesemann S."/>
            <person name="Alexander J.E."/>
            <person name="Rich S.A."/>
            <person name="Livny J."/>
            <person name="Vlamakis H."/>
            <person name="Clish C."/>
            <person name="Bullock K."/>
            <person name="Deik A."/>
            <person name="Scott J."/>
            <person name="Pierce K.A."/>
            <person name="Xavier R.J."/>
            <person name="Alm E.J."/>
        </authorList>
    </citation>
    <scope>NUCLEOTIDE SEQUENCE [LARGE SCALE GENOMIC DNA]</scope>
    <source>
        <strain evidence="9 10">BIOML-A134</strain>
    </source>
</reference>
<dbReference type="Gene3D" id="2.40.170.20">
    <property type="entry name" value="TonB-dependent receptor, beta-barrel domain"/>
    <property type="match status" value="1"/>
</dbReference>
<dbReference type="InterPro" id="IPR018247">
    <property type="entry name" value="EF_Hand_1_Ca_BS"/>
</dbReference>
<evidence type="ECO:0000256" key="4">
    <source>
        <dbReference type="ARBA" id="ARBA00022692"/>
    </source>
</evidence>
<dbReference type="Pfam" id="PF07715">
    <property type="entry name" value="Plug"/>
    <property type="match status" value="1"/>
</dbReference>
<evidence type="ECO:0000256" key="7">
    <source>
        <dbReference type="PROSITE-ProRule" id="PRU01360"/>
    </source>
</evidence>
<comment type="subcellular location">
    <subcellularLocation>
        <location evidence="1 7">Cell outer membrane</location>
        <topology evidence="1 7">Multi-pass membrane protein</topology>
    </subcellularLocation>
</comment>
<dbReference type="InterPro" id="IPR037066">
    <property type="entry name" value="Plug_dom_sf"/>
</dbReference>
<comment type="similarity">
    <text evidence="7">Belongs to the TonB-dependent receptor family.</text>
</comment>
<keyword evidence="6 7" id="KW-0998">Cell outer membrane</keyword>
<dbReference type="AlphaFoldDB" id="A0A5M5E4Y5"/>
<keyword evidence="4 7" id="KW-0812">Transmembrane</keyword>
<comment type="caution">
    <text evidence="9">The sequence shown here is derived from an EMBL/GenBank/DDBJ whole genome shotgun (WGS) entry which is preliminary data.</text>
</comment>